<evidence type="ECO:0000256" key="1">
    <source>
        <dbReference type="ARBA" id="ARBA00022723"/>
    </source>
</evidence>
<evidence type="ECO:0000313" key="6">
    <source>
        <dbReference type="Proteomes" id="UP000037069"/>
    </source>
</evidence>
<dbReference type="InterPro" id="IPR019786">
    <property type="entry name" value="Zinc_finger_PHD-type_CS"/>
</dbReference>
<evidence type="ECO:0000256" key="2">
    <source>
        <dbReference type="ARBA" id="ARBA00022771"/>
    </source>
</evidence>
<dbReference type="Proteomes" id="UP000037069">
    <property type="component" value="Unassembled WGS sequence"/>
</dbReference>
<dbReference type="GO" id="GO:0008270">
    <property type="term" value="F:zinc ion binding"/>
    <property type="evidence" value="ECO:0007669"/>
    <property type="project" value="UniProtKB-KW"/>
</dbReference>
<dbReference type="Pfam" id="PF00628">
    <property type="entry name" value="PHD"/>
    <property type="match status" value="1"/>
</dbReference>
<dbReference type="Gene3D" id="3.30.40.10">
    <property type="entry name" value="Zinc/RING finger domain, C3HC4 (zinc finger)"/>
    <property type="match status" value="1"/>
</dbReference>
<dbReference type="AlphaFoldDB" id="A0A0L0C2Z3"/>
<accession>A0A0L0C2Z3</accession>
<dbReference type="PROSITE" id="PS01359">
    <property type="entry name" value="ZF_PHD_1"/>
    <property type="match status" value="1"/>
</dbReference>
<dbReference type="SUPFAM" id="SSF57903">
    <property type="entry name" value="FYVE/PHD zinc finger"/>
    <property type="match status" value="1"/>
</dbReference>
<organism evidence="5 6">
    <name type="scientific">Lucilia cuprina</name>
    <name type="common">Green bottle fly</name>
    <name type="synonym">Australian sheep blowfly</name>
    <dbReference type="NCBI Taxonomy" id="7375"/>
    <lineage>
        <taxon>Eukaryota</taxon>
        <taxon>Metazoa</taxon>
        <taxon>Ecdysozoa</taxon>
        <taxon>Arthropoda</taxon>
        <taxon>Hexapoda</taxon>
        <taxon>Insecta</taxon>
        <taxon>Pterygota</taxon>
        <taxon>Neoptera</taxon>
        <taxon>Endopterygota</taxon>
        <taxon>Diptera</taxon>
        <taxon>Brachycera</taxon>
        <taxon>Muscomorpha</taxon>
        <taxon>Oestroidea</taxon>
        <taxon>Calliphoridae</taxon>
        <taxon>Luciliinae</taxon>
        <taxon>Lucilia</taxon>
    </lineage>
</organism>
<dbReference type="InterPro" id="IPR013083">
    <property type="entry name" value="Znf_RING/FYVE/PHD"/>
</dbReference>
<keyword evidence="3" id="KW-0862">Zinc</keyword>
<dbReference type="InterPro" id="IPR011011">
    <property type="entry name" value="Znf_FYVE_PHD"/>
</dbReference>
<proteinExistence type="predicted"/>
<name>A0A0L0C2Z3_LUCCU</name>
<dbReference type="InterPro" id="IPR019787">
    <property type="entry name" value="Znf_PHD-finger"/>
</dbReference>
<reference evidence="5 6" key="1">
    <citation type="journal article" date="2015" name="Nat. Commun.">
        <title>Lucilia cuprina genome unlocks parasitic fly biology to underpin future interventions.</title>
        <authorList>
            <person name="Anstead C.A."/>
            <person name="Korhonen P.K."/>
            <person name="Young N.D."/>
            <person name="Hall R.S."/>
            <person name="Jex A.R."/>
            <person name="Murali S.C."/>
            <person name="Hughes D.S."/>
            <person name="Lee S.F."/>
            <person name="Perry T."/>
            <person name="Stroehlein A.J."/>
            <person name="Ansell B.R."/>
            <person name="Breugelmans B."/>
            <person name="Hofmann A."/>
            <person name="Qu J."/>
            <person name="Dugan S."/>
            <person name="Lee S.L."/>
            <person name="Chao H."/>
            <person name="Dinh H."/>
            <person name="Han Y."/>
            <person name="Doddapaneni H.V."/>
            <person name="Worley K.C."/>
            <person name="Muzny D.M."/>
            <person name="Ioannidis P."/>
            <person name="Waterhouse R.M."/>
            <person name="Zdobnov E.M."/>
            <person name="James P.J."/>
            <person name="Bagnall N.H."/>
            <person name="Kotze A.C."/>
            <person name="Gibbs R.A."/>
            <person name="Richards S."/>
            <person name="Batterham P."/>
            <person name="Gasser R.B."/>
        </authorList>
    </citation>
    <scope>NUCLEOTIDE SEQUENCE [LARGE SCALE GENOMIC DNA]</scope>
    <source>
        <strain evidence="5 6">LS</strain>
        <tissue evidence="5">Full body</tissue>
    </source>
</reference>
<dbReference type="OrthoDB" id="8059039at2759"/>
<gene>
    <name evidence="5" type="ORF">FF38_10918</name>
</gene>
<evidence type="ECO:0000259" key="4">
    <source>
        <dbReference type="SMART" id="SM00249"/>
    </source>
</evidence>
<dbReference type="InterPro" id="IPR001965">
    <property type="entry name" value="Znf_PHD"/>
</dbReference>
<evidence type="ECO:0000256" key="3">
    <source>
        <dbReference type="ARBA" id="ARBA00022833"/>
    </source>
</evidence>
<keyword evidence="6" id="KW-1185">Reference proteome</keyword>
<sequence length="165" mass="18121">MPATKVFKCGVCKSALGKSGGIQCNTCEFWFHLPCANVSEKHLLLFTERPNSFSFNCINCSASGKNDDLVRNEIRSLKDSFDDFVRISRDDHDSFKADMSRILSELINNVDSSNTAKMTALELEKNILHHRLNRGDVVISGLPSDLSDLTAVVGGLSLEGVVPNT</sequence>
<keyword evidence="2" id="KW-0863">Zinc-finger</keyword>
<dbReference type="EMBL" id="JRES01001071">
    <property type="protein sequence ID" value="KNC25784.1"/>
    <property type="molecule type" value="Genomic_DNA"/>
</dbReference>
<evidence type="ECO:0000313" key="5">
    <source>
        <dbReference type="EMBL" id="KNC25784.1"/>
    </source>
</evidence>
<feature type="domain" description="Zinc finger PHD-type" evidence="4">
    <location>
        <begin position="8"/>
        <end position="61"/>
    </location>
</feature>
<comment type="caution">
    <text evidence="5">The sequence shown here is derived from an EMBL/GenBank/DDBJ whole genome shotgun (WGS) entry which is preliminary data.</text>
</comment>
<protein>
    <recommendedName>
        <fullName evidence="4">Zinc finger PHD-type domain-containing protein</fullName>
    </recommendedName>
</protein>
<keyword evidence="1" id="KW-0479">Metal-binding</keyword>
<dbReference type="SMART" id="SM00249">
    <property type="entry name" value="PHD"/>
    <property type="match status" value="1"/>
</dbReference>